<feature type="coiled-coil region" evidence="1">
    <location>
        <begin position="39"/>
        <end position="115"/>
    </location>
</feature>
<evidence type="ECO:0000313" key="3">
    <source>
        <dbReference type="Proteomes" id="UP000593567"/>
    </source>
</evidence>
<name>A0A7J7K8T6_BUGNE</name>
<sequence>MERLLQDSRKLDDTLRTLASVKRELVTLNDIHTTLTQFTDNLKQQHRELESEYSLLKETERKKSLTITEKDTKISELRKNIKKLEEQISQQREESKRLEKSLKEKEEKLKKIFDTLK</sequence>
<dbReference type="EMBL" id="VXIV02001190">
    <property type="protein sequence ID" value="KAF6033976.1"/>
    <property type="molecule type" value="Genomic_DNA"/>
</dbReference>
<comment type="caution">
    <text evidence="2">The sequence shown here is derived from an EMBL/GenBank/DDBJ whole genome shotgun (WGS) entry which is preliminary data.</text>
</comment>
<keyword evidence="1" id="KW-0175">Coiled coil</keyword>
<gene>
    <name evidence="2" type="ORF">EB796_007717</name>
</gene>
<reference evidence="2" key="1">
    <citation type="submission" date="2020-06" db="EMBL/GenBank/DDBJ databases">
        <title>Draft genome of Bugula neritina, a colonial animal packing powerful symbionts and potential medicines.</title>
        <authorList>
            <person name="Rayko M."/>
        </authorList>
    </citation>
    <scope>NUCLEOTIDE SEQUENCE [LARGE SCALE GENOMIC DNA]</scope>
    <source>
        <strain evidence="2">Kwan_BN1</strain>
    </source>
</reference>
<accession>A0A7J7K8T6</accession>
<keyword evidence="3" id="KW-1185">Reference proteome</keyword>
<dbReference type="AlphaFoldDB" id="A0A7J7K8T6"/>
<proteinExistence type="predicted"/>
<protein>
    <submittedName>
        <fullName evidence="2">Uncharacterized protein</fullName>
    </submittedName>
</protein>
<dbReference type="Proteomes" id="UP000593567">
    <property type="component" value="Unassembled WGS sequence"/>
</dbReference>
<evidence type="ECO:0000313" key="2">
    <source>
        <dbReference type="EMBL" id="KAF6033976.1"/>
    </source>
</evidence>
<evidence type="ECO:0000256" key="1">
    <source>
        <dbReference type="SAM" id="Coils"/>
    </source>
</evidence>
<organism evidence="2 3">
    <name type="scientific">Bugula neritina</name>
    <name type="common">Brown bryozoan</name>
    <name type="synonym">Sertularia neritina</name>
    <dbReference type="NCBI Taxonomy" id="10212"/>
    <lineage>
        <taxon>Eukaryota</taxon>
        <taxon>Metazoa</taxon>
        <taxon>Spiralia</taxon>
        <taxon>Lophotrochozoa</taxon>
        <taxon>Bryozoa</taxon>
        <taxon>Gymnolaemata</taxon>
        <taxon>Cheilostomatida</taxon>
        <taxon>Flustrina</taxon>
        <taxon>Buguloidea</taxon>
        <taxon>Bugulidae</taxon>
        <taxon>Bugula</taxon>
    </lineage>
</organism>